<sequence length="221" mass="25374">MTREVPIEIFTEETSTDLLNPDVGDSSRFSREKIKENLVLIGRKLVVLAFSYVGLTCMVICYSLLGAVIFTALESLNEKSMVLQITQERQNRLKELWNITKHFNIFSEEDWIKKATGVIKEFEHSIYVATSELGWDGHTEEAIGELNWSFTGSLLYCVTVITTIDTRPKIEELVERVVPKMTVSEFRRHFRVAPDVYRHLLDKCRDDLTKVQHGGYAPNSV</sequence>
<keyword evidence="3 5" id="KW-1133">Transmembrane helix</keyword>
<proteinExistence type="predicted"/>
<gene>
    <name evidence="6" type="ORF">KUTeg_010298</name>
</gene>
<keyword evidence="4 5" id="KW-0472">Membrane</keyword>
<dbReference type="Proteomes" id="UP001217089">
    <property type="component" value="Unassembled WGS sequence"/>
</dbReference>
<evidence type="ECO:0000256" key="2">
    <source>
        <dbReference type="ARBA" id="ARBA00022692"/>
    </source>
</evidence>
<evidence type="ECO:0000313" key="7">
    <source>
        <dbReference type="Proteomes" id="UP001217089"/>
    </source>
</evidence>
<evidence type="ECO:0000256" key="3">
    <source>
        <dbReference type="ARBA" id="ARBA00022989"/>
    </source>
</evidence>
<dbReference type="EMBL" id="JARBDR010000440">
    <property type="protein sequence ID" value="KAJ8312925.1"/>
    <property type="molecule type" value="Genomic_DNA"/>
</dbReference>
<protein>
    <submittedName>
        <fullName evidence="6">Uncharacterized protein</fullName>
    </submittedName>
</protein>
<evidence type="ECO:0000256" key="5">
    <source>
        <dbReference type="SAM" id="Phobius"/>
    </source>
</evidence>
<dbReference type="PANTHER" id="PTHR11003:SF334">
    <property type="entry name" value="FI03418P"/>
    <property type="match status" value="1"/>
</dbReference>
<comment type="caution">
    <text evidence="6">The sequence shown here is derived from an EMBL/GenBank/DDBJ whole genome shotgun (WGS) entry which is preliminary data.</text>
</comment>
<dbReference type="SUPFAM" id="SSF81324">
    <property type="entry name" value="Voltage-gated potassium channels"/>
    <property type="match status" value="1"/>
</dbReference>
<organism evidence="6 7">
    <name type="scientific">Tegillarca granosa</name>
    <name type="common">Malaysian cockle</name>
    <name type="synonym">Anadara granosa</name>
    <dbReference type="NCBI Taxonomy" id="220873"/>
    <lineage>
        <taxon>Eukaryota</taxon>
        <taxon>Metazoa</taxon>
        <taxon>Spiralia</taxon>
        <taxon>Lophotrochozoa</taxon>
        <taxon>Mollusca</taxon>
        <taxon>Bivalvia</taxon>
        <taxon>Autobranchia</taxon>
        <taxon>Pteriomorphia</taxon>
        <taxon>Arcoida</taxon>
        <taxon>Arcoidea</taxon>
        <taxon>Arcidae</taxon>
        <taxon>Tegillarca</taxon>
    </lineage>
</organism>
<dbReference type="PANTHER" id="PTHR11003">
    <property type="entry name" value="POTASSIUM CHANNEL, SUBFAMILY K"/>
    <property type="match status" value="1"/>
</dbReference>
<comment type="subcellular location">
    <subcellularLocation>
        <location evidence="1">Membrane</location>
        <topology evidence="1">Multi-pass membrane protein</topology>
    </subcellularLocation>
</comment>
<dbReference type="InterPro" id="IPR003280">
    <property type="entry name" value="2pore_dom_K_chnl"/>
</dbReference>
<reference evidence="6 7" key="1">
    <citation type="submission" date="2022-12" db="EMBL/GenBank/DDBJ databases">
        <title>Chromosome-level genome of Tegillarca granosa.</title>
        <authorList>
            <person name="Kim J."/>
        </authorList>
    </citation>
    <scope>NUCLEOTIDE SEQUENCE [LARGE SCALE GENOMIC DNA]</scope>
    <source>
        <strain evidence="6">Teg-2019</strain>
        <tissue evidence="6">Adductor muscle</tissue>
    </source>
</reference>
<name>A0ABQ9F9F7_TEGGR</name>
<evidence type="ECO:0000256" key="1">
    <source>
        <dbReference type="ARBA" id="ARBA00004141"/>
    </source>
</evidence>
<accession>A0ABQ9F9F7</accession>
<evidence type="ECO:0000313" key="6">
    <source>
        <dbReference type="EMBL" id="KAJ8312925.1"/>
    </source>
</evidence>
<keyword evidence="2 5" id="KW-0812">Transmembrane</keyword>
<evidence type="ECO:0000256" key="4">
    <source>
        <dbReference type="ARBA" id="ARBA00023136"/>
    </source>
</evidence>
<dbReference type="Gene3D" id="1.10.287.70">
    <property type="match status" value="1"/>
</dbReference>
<keyword evidence="7" id="KW-1185">Reference proteome</keyword>
<feature type="transmembrane region" description="Helical" evidence="5">
    <location>
        <begin position="45"/>
        <end position="73"/>
    </location>
</feature>